<dbReference type="Proteomes" id="UP001294412">
    <property type="component" value="Unassembled WGS sequence"/>
</dbReference>
<gene>
    <name evidence="7" type="ORF">U0C82_17980</name>
</gene>
<dbReference type="SUPFAM" id="SSF63999">
    <property type="entry name" value="Thiamin pyrophosphokinase, catalytic domain"/>
    <property type="match status" value="1"/>
</dbReference>
<dbReference type="InterPro" id="IPR006282">
    <property type="entry name" value="Thi_PPkinase"/>
</dbReference>
<dbReference type="RefSeq" id="WP_322189088.1">
    <property type="nucleotide sequence ID" value="NZ_JAXLPB010000008.1"/>
</dbReference>
<dbReference type="NCBIfam" id="TIGR01378">
    <property type="entry name" value="thi_PPkinase"/>
    <property type="match status" value="1"/>
</dbReference>
<dbReference type="InterPro" id="IPR007373">
    <property type="entry name" value="Thiamin_PyroPKinase_B1-bd"/>
</dbReference>
<evidence type="ECO:0000259" key="6">
    <source>
        <dbReference type="SMART" id="SM00983"/>
    </source>
</evidence>
<name>A0ABU5I878_9HYPH</name>
<dbReference type="SMART" id="SM00983">
    <property type="entry name" value="TPK_B1_binding"/>
    <property type="match status" value="1"/>
</dbReference>
<sequence length="213" mass="22406">MTDFAVLLAGDIAATARLKARLAGCRVIAADAGIGHAEELGVLPELWLGDFDSSKQPPRAGCEIEIAAYPADKDKTDGELAIEAAIARGATRILLVGALGGPRSDHAFAHYILALRHAGAGIAIELDDGRERCWPLTPGRTLDADLCAGTQFSILKFSDVTGLTITGARYPLDKVAVPFTSILTQSNEATGPISVRIETGHAILMAQADPDRH</sequence>
<reference evidence="7 8" key="1">
    <citation type="submission" date="2023-12" db="EMBL/GenBank/DDBJ databases">
        <title>Description of Novel Strain Fulvimarina sp. 2208YS6-2-32 isolated from Uroteuthis (Photololigo) edulis.</title>
        <authorList>
            <person name="Park J.-S."/>
        </authorList>
    </citation>
    <scope>NUCLEOTIDE SEQUENCE [LARGE SCALE GENOMIC DNA]</scope>
    <source>
        <strain evidence="7 8">2208YS6-2-32</strain>
    </source>
</reference>
<evidence type="ECO:0000313" key="8">
    <source>
        <dbReference type="Proteomes" id="UP001294412"/>
    </source>
</evidence>
<feature type="domain" description="Thiamin pyrophosphokinase thiamin-binding" evidence="6">
    <location>
        <begin position="139"/>
        <end position="203"/>
    </location>
</feature>
<keyword evidence="3" id="KW-0418">Kinase</keyword>
<dbReference type="Pfam" id="PF04265">
    <property type="entry name" value="TPK_B1_binding"/>
    <property type="match status" value="1"/>
</dbReference>
<dbReference type="PANTHER" id="PTHR41299:SF1">
    <property type="entry name" value="THIAMINE PYROPHOSPHOKINASE"/>
    <property type="match status" value="1"/>
</dbReference>
<dbReference type="InterPro" id="IPR036759">
    <property type="entry name" value="TPK_catalytic_sf"/>
</dbReference>
<evidence type="ECO:0000256" key="4">
    <source>
        <dbReference type="ARBA" id="ARBA00022840"/>
    </source>
</evidence>
<evidence type="ECO:0000256" key="1">
    <source>
        <dbReference type="ARBA" id="ARBA00022679"/>
    </source>
</evidence>
<dbReference type="InterPro" id="IPR053149">
    <property type="entry name" value="TPK"/>
</dbReference>
<comment type="caution">
    <text evidence="7">The sequence shown here is derived from an EMBL/GenBank/DDBJ whole genome shotgun (WGS) entry which is preliminary data.</text>
</comment>
<evidence type="ECO:0000256" key="3">
    <source>
        <dbReference type="ARBA" id="ARBA00022777"/>
    </source>
</evidence>
<dbReference type="CDD" id="cd07995">
    <property type="entry name" value="TPK"/>
    <property type="match status" value="1"/>
</dbReference>
<dbReference type="InterPro" id="IPR007371">
    <property type="entry name" value="TPK_catalytic"/>
</dbReference>
<protein>
    <recommendedName>
        <fullName evidence="5">Thiamine diphosphokinase</fullName>
        <ecNumber evidence="5">2.7.6.2</ecNumber>
    </recommendedName>
</protein>
<dbReference type="PANTHER" id="PTHR41299">
    <property type="entry name" value="THIAMINE PYROPHOSPHOKINASE"/>
    <property type="match status" value="1"/>
</dbReference>
<dbReference type="Pfam" id="PF04263">
    <property type="entry name" value="TPK_catalytic"/>
    <property type="match status" value="1"/>
</dbReference>
<dbReference type="EMBL" id="JAXLPB010000008">
    <property type="protein sequence ID" value="MDY8111023.1"/>
    <property type="molecule type" value="Genomic_DNA"/>
</dbReference>
<evidence type="ECO:0000256" key="5">
    <source>
        <dbReference type="NCBIfam" id="TIGR01378"/>
    </source>
</evidence>
<keyword evidence="1 7" id="KW-0808">Transferase</keyword>
<keyword evidence="8" id="KW-1185">Reference proteome</keyword>
<keyword evidence="2" id="KW-0547">Nucleotide-binding</keyword>
<keyword evidence="4" id="KW-0067">ATP-binding</keyword>
<dbReference type="SUPFAM" id="SSF63862">
    <property type="entry name" value="Thiamin pyrophosphokinase, substrate-binding domain"/>
    <property type="match status" value="1"/>
</dbReference>
<dbReference type="Gene3D" id="3.40.50.10240">
    <property type="entry name" value="Thiamin pyrophosphokinase, catalytic domain"/>
    <property type="match status" value="1"/>
</dbReference>
<dbReference type="GO" id="GO:0004788">
    <property type="term" value="F:thiamine diphosphokinase activity"/>
    <property type="evidence" value="ECO:0007669"/>
    <property type="project" value="UniProtKB-EC"/>
</dbReference>
<evidence type="ECO:0000256" key="2">
    <source>
        <dbReference type="ARBA" id="ARBA00022741"/>
    </source>
</evidence>
<dbReference type="EC" id="2.7.6.2" evidence="5"/>
<organism evidence="7 8">
    <name type="scientific">Fulvimarina uroteuthidis</name>
    <dbReference type="NCBI Taxonomy" id="3098149"/>
    <lineage>
        <taxon>Bacteria</taxon>
        <taxon>Pseudomonadati</taxon>
        <taxon>Pseudomonadota</taxon>
        <taxon>Alphaproteobacteria</taxon>
        <taxon>Hyphomicrobiales</taxon>
        <taxon>Aurantimonadaceae</taxon>
        <taxon>Fulvimarina</taxon>
    </lineage>
</organism>
<proteinExistence type="predicted"/>
<accession>A0ABU5I878</accession>
<dbReference type="InterPro" id="IPR036371">
    <property type="entry name" value="TPK_B1-bd_sf"/>
</dbReference>
<evidence type="ECO:0000313" key="7">
    <source>
        <dbReference type="EMBL" id="MDY8111023.1"/>
    </source>
</evidence>